<comment type="caution">
    <text evidence="1">The sequence shown here is derived from an EMBL/GenBank/DDBJ whole genome shotgun (WGS) entry which is preliminary data.</text>
</comment>
<sequence length="440" mass="49725">MCSSSASDDYRRKFQELLRMAEELETRLPPDPLRPWKSTNNGLLECWDDDIFLNKFAPLAACHSRPDLSMGTVAAKALLNWYIGGEKLDNSTDAILTVFYCIKLSGYSNSSLFTDQLMKNGPMLQSPGTVTKVDPSSNYSSKLMSRRLSQDALLAKKLATKWYDEIWTLLDVGRIDQKQTAINLIGFLYMILMRLSVKEVNSVTSFILDKSQSTFKSQWGELSPMSASFCPPHEDMISSFKLQYTRRLPNCTKIVSAIVYSYYDGLKESNNQRVIGILRSSCLTSLERVGLGLLTWTEQAASALHISVHQLIEYNKIIPRHADTTPSLKKVLDKYASSTSAQVTWPWARMFKDEAFANLGITKNPLYAMTMMAIAHPYDKASEIWNASSLKRDIVDFDEKQAGLLAEKIKRNIQDIFKAQTTVFPAFIWCLHIVIIANSI</sequence>
<reference evidence="1" key="1">
    <citation type="submission" date="2023-04" db="EMBL/GenBank/DDBJ databases">
        <title>A chromosome-level genome assembly of the parasitoid wasp Eretmocerus hayati.</title>
        <authorList>
            <person name="Zhong Y."/>
            <person name="Liu S."/>
            <person name="Liu Y."/>
        </authorList>
    </citation>
    <scope>NUCLEOTIDE SEQUENCE</scope>
    <source>
        <strain evidence="1">ZJU_SS_LIU_2023</strain>
    </source>
</reference>
<protein>
    <submittedName>
        <fullName evidence="1">Uncharacterized protein</fullName>
    </submittedName>
</protein>
<evidence type="ECO:0000313" key="2">
    <source>
        <dbReference type="Proteomes" id="UP001239111"/>
    </source>
</evidence>
<proteinExistence type="predicted"/>
<accession>A0ACC2PWF5</accession>
<dbReference type="EMBL" id="CM056741">
    <property type="protein sequence ID" value="KAJ8687722.1"/>
    <property type="molecule type" value="Genomic_DNA"/>
</dbReference>
<evidence type="ECO:0000313" key="1">
    <source>
        <dbReference type="EMBL" id="KAJ8687722.1"/>
    </source>
</evidence>
<gene>
    <name evidence="1" type="ORF">QAD02_023516</name>
</gene>
<keyword evidence="2" id="KW-1185">Reference proteome</keyword>
<dbReference type="Proteomes" id="UP001239111">
    <property type="component" value="Chromosome 1"/>
</dbReference>
<organism evidence="1 2">
    <name type="scientific">Eretmocerus hayati</name>
    <dbReference type="NCBI Taxonomy" id="131215"/>
    <lineage>
        <taxon>Eukaryota</taxon>
        <taxon>Metazoa</taxon>
        <taxon>Ecdysozoa</taxon>
        <taxon>Arthropoda</taxon>
        <taxon>Hexapoda</taxon>
        <taxon>Insecta</taxon>
        <taxon>Pterygota</taxon>
        <taxon>Neoptera</taxon>
        <taxon>Endopterygota</taxon>
        <taxon>Hymenoptera</taxon>
        <taxon>Apocrita</taxon>
        <taxon>Proctotrupomorpha</taxon>
        <taxon>Chalcidoidea</taxon>
        <taxon>Aphelinidae</taxon>
        <taxon>Aphelininae</taxon>
        <taxon>Eretmocerus</taxon>
    </lineage>
</organism>
<name>A0ACC2PWF5_9HYME</name>